<comment type="caution">
    <text evidence="2">The sequence shown here is derived from an EMBL/GenBank/DDBJ whole genome shotgun (WGS) entry which is preliminary data.</text>
</comment>
<dbReference type="Proteomes" id="UP000233618">
    <property type="component" value="Unassembled WGS sequence"/>
</dbReference>
<accession>A0A2N3HUB4</accession>
<proteinExistence type="predicted"/>
<gene>
    <name evidence="2" type="ORF">BZG01_18755</name>
</gene>
<evidence type="ECO:0008006" key="4">
    <source>
        <dbReference type="Google" id="ProtNLM"/>
    </source>
</evidence>
<name>A0A2N3HUB4_9BACT</name>
<sequence length="284" mass="28706">MKRLLKITLVLAISLIAFGTYAQDATHGVGSIHKFTVNVDASKVHLADHVGNTYTWAVFQADGTTAAVSGTDYSFTSAGAGVDANTVNIQWLQAGTFFVEVTEANVAGACTTLRRLQILVSTGTIDLAVIASDNAGAVVTGGALTDCNDGSGALIDNITNDFGSSTRYFTVSMANESNPWTTGAWGFDFATSVASTVTSSAGGTVTGSSVAVASGTSQVILAVTTANTPGISPANDITLNLVASGAFITTGAGNTSEDVANAANNTPDSFVITASPETSVIAID</sequence>
<evidence type="ECO:0000256" key="1">
    <source>
        <dbReference type="SAM" id="SignalP"/>
    </source>
</evidence>
<organism evidence="2 3">
    <name type="scientific">Labilibaculum manganireducens</name>
    <dbReference type="NCBI Taxonomy" id="1940525"/>
    <lineage>
        <taxon>Bacteria</taxon>
        <taxon>Pseudomonadati</taxon>
        <taxon>Bacteroidota</taxon>
        <taxon>Bacteroidia</taxon>
        <taxon>Marinilabiliales</taxon>
        <taxon>Marinifilaceae</taxon>
        <taxon>Labilibaculum</taxon>
    </lineage>
</organism>
<dbReference type="AlphaFoldDB" id="A0A2N3HUB4"/>
<reference evidence="2 3" key="1">
    <citation type="journal article" date="2017" name="Front. Microbiol.">
        <title>Labilibaculum manganireducens gen. nov., sp. nov. and Labilibaculum filiforme sp. nov., Novel Bacteroidetes Isolated from Subsurface Sediments of the Baltic Sea.</title>
        <authorList>
            <person name="Vandieken V."/>
            <person name="Marshall I.P."/>
            <person name="Niemann H."/>
            <person name="Engelen B."/>
            <person name="Cypionka H."/>
        </authorList>
    </citation>
    <scope>NUCLEOTIDE SEQUENCE [LARGE SCALE GENOMIC DNA]</scope>
    <source>
        <strain evidence="2 3">59.10-2M</strain>
    </source>
</reference>
<keyword evidence="1" id="KW-0732">Signal</keyword>
<keyword evidence="3" id="KW-1185">Reference proteome</keyword>
<feature type="chain" id="PRO_5014917277" description="PKD domain-containing protein" evidence="1">
    <location>
        <begin position="23"/>
        <end position="284"/>
    </location>
</feature>
<evidence type="ECO:0000313" key="2">
    <source>
        <dbReference type="EMBL" id="PKQ61650.1"/>
    </source>
</evidence>
<protein>
    <recommendedName>
        <fullName evidence="4">PKD domain-containing protein</fullName>
    </recommendedName>
</protein>
<evidence type="ECO:0000313" key="3">
    <source>
        <dbReference type="Proteomes" id="UP000233618"/>
    </source>
</evidence>
<feature type="signal peptide" evidence="1">
    <location>
        <begin position="1"/>
        <end position="22"/>
    </location>
</feature>
<dbReference type="RefSeq" id="WP_101311385.1">
    <property type="nucleotide sequence ID" value="NZ_CAXXEE010000003.1"/>
</dbReference>
<dbReference type="EMBL" id="MVDE01000042">
    <property type="protein sequence ID" value="PKQ61650.1"/>
    <property type="molecule type" value="Genomic_DNA"/>
</dbReference>